<dbReference type="CDD" id="cd06261">
    <property type="entry name" value="TM_PBP2"/>
    <property type="match status" value="1"/>
</dbReference>
<dbReference type="AlphaFoldDB" id="A0A229UTJ3"/>
<dbReference type="InterPro" id="IPR000515">
    <property type="entry name" value="MetI-like"/>
</dbReference>
<dbReference type="OrthoDB" id="157184at2"/>
<comment type="similarity">
    <text evidence="7">Belongs to the binding-protein-dependent transport system permease family.</text>
</comment>
<evidence type="ECO:0000256" key="5">
    <source>
        <dbReference type="ARBA" id="ARBA00022989"/>
    </source>
</evidence>
<dbReference type="GO" id="GO:0055085">
    <property type="term" value="P:transmembrane transport"/>
    <property type="evidence" value="ECO:0007669"/>
    <property type="project" value="InterPro"/>
</dbReference>
<feature type="transmembrane region" description="Helical" evidence="7">
    <location>
        <begin position="80"/>
        <end position="102"/>
    </location>
</feature>
<evidence type="ECO:0000256" key="7">
    <source>
        <dbReference type="RuleBase" id="RU363032"/>
    </source>
</evidence>
<feature type="transmembrane region" description="Helical" evidence="7">
    <location>
        <begin position="114"/>
        <end position="136"/>
    </location>
</feature>
<dbReference type="InterPro" id="IPR035906">
    <property type="entry name" value="MetI-like_sf"/>
</dbReference>
<dbReference type="PROSITE" id="PS50928">
    <property type="entry name" value="ABC_TM1"/>
    <property type="match status" value="1"/>
</dbReference>
<dbReference type="PANTHER" id="PTHR43744:SF9">
    <property type="entry name" value="POLYGALACTURONAN_RHAMNOGALACTURONAN TRANSPORT SYSTEM PERMEASE PROTEIN YTCP"/>
    <property type="match status" value="1"/>
</dbReference>
<dbReference type="PANTHER" id="PTHR43744">
    <property type="entry name" value="ABC TRANSPORTER PERMEASE PROTEIN MG189-RELATED-RELATED"/>
    <property type="match status" value="1"/>
</dbReference>
<dbReference type="Proteomes" id="UP000215509">
    <property type="component" value="Unassembled WGS sequence"/>
</dbReference>
<accession>A0A229UTJ3</accession>
<evidence type="ECO:0000259" key="8">
    <source>
        <dbReference type="PROSITE" id="PS50928"/>
    </source>
</evidence>
<evidence type="ECO:0000256" key="3">
    <source>
        <dbReference type="ARBA" id="ARBA00022475"/>
    </source>
</evidence>
<dbReference type="GO" id="GO:0005886">
    <property type="term" value="C:plasma membrane"/>
    <property type="evidence" value="ECO:0007669"/>
    <property type="project" value="UniProtKB-SubCell"/>
</dbReference>
<comment type="caution">
    <text evidence="9">The sequence shown here is derived from an EMBL/GenBank/DDBJ whole genome shotgun (WGS) entry which is preliminary data.</text>
</comment>
<evidence type="ECO:0000256" key="6">
    <source>
        <dbReference type="ARBA" id="ARBA00023136"/>
    </source>
</evidence>
<gene>
    <name evidence="9" type="ORF">CF651_07330</name>
</gene>
<reference evidence="9 10" key="1">
    <citation type="submission" date="2017-07" db="EMBL/GenBank/DDBJ databases">
        <title>Genome sequencing and assembly of Paenibacillus rigui.</title>
        <authorList>
            <person name="Mayilraj S."/>
        </authorList>
    </citation>
    <scope>NUCLEOTIDE SEQUENCE [LARGE SCALE GENOMIC DNA]</scope>
    <source>
        <strain evidence="9 10">JCM 16352</strain>
    </source>
</reference>
<protein>
    <submittedName>
        <fullName evidence="9">Sugar ABC transporter permease</fullName>
    </submittedName>
</protein>
<evidence type="ECO:0000256" key="4">
    <source>
        <dbReference type="ARBA" id="ARBA00022692"/>
    </source>
</evidence>
<feature type="domain" description="ABC transmembrane type-1" evidence="8">
    <location>
        <begin position="76"/>
        <end position="278"/>
    </location>
</feature>
<dbReference type="Gene3D" id="1.10.3720.10">
    <property type="entry name" value="MetI-like"/>
    <property type="match status" value="1"/>
</dbReference>
<evidence type="ECO:0000256" key="2">
    <source>
        <dbReference type="ARBA" id="ARBA00022448"/>
    </source>
</evidence>
<feature type="transmembrane region" description="Helical" evidence="7">
    <location>
        <begin position="12"/>
        <end position="33"/>
    </location>
</feature>
<keyword evidence="2 7" id="KW-0813">Transport</keyword>
<evidence type="ECO:0000313" key="9">
    <source>
        <dbReference type="EMBL" id="OXM86947.1"/>
    </source>
</evidence>
<organism evidence="9 10">
    <name type="scientific">Paenibacillus rigui</name>
    <dbReference type="NCBI Taxonomy" id="554312"/>
    <lineage>
        <taxon>Bacteria</taxon>
        <taxon>Bacillati</taxon>
        <taxon>Bacillota</taxon>
        <taxon>Bacilli</taxon>
        <taxon>Bacillales</taxon>
        <taxon>Paenibacillaceae</taxon>
        <taxon>Paenibacillus</taxon>
    </lineage>
</organism>
<sequence length="293" mass="32627">MPYQRVTLGRIGFNLINALFMTAIVILTLYPFLYILASSLSEPIYIQQGKVSIFPQGFNWKAYSLVFEFPMLGRSYLNTVVYTVVGTLISMALTVMAAYPLSRRSMWGRKTLTTLILLPMLFSGGIIPSFLVVNALDMRDTIWAIVIPGAVTSFYVFIMKTFFEAIPHELEEAARIDGCTHMQILLKIVLPLSLPSLATIGLFYAVAQWNSFFPAMLYLGSKTMHPIQLLLRDIVIMNDTDSVLGATDASERALMGEAVKYATIMVATLPILVVYPFVQRYFVQGAMVGSVKG</sequence>
<evidence type="ECO:0000313" key="10">
    <source>
        <dbReference type="Proteomes" id="UP000215509"/>
    </source>
</evidence>
<comment type="subcellular location">
    <subcellularLocation>
        <location evidence="1 7">Cell membrane</location>
        <topology evidence="1 7">Multi-pass membrane protein</topology>
    </subcellularLocation>
</comment>
<name>A0A229UTJ3_9BACL</name>
<evidence type="ECO:0000256" key="1">
    <source>
        <dbReference type="ARBA" id="ARBA00004651"/>
    </source>
</evidence>
<keyword evidence="3" id="KW-1003">Cell membrane</keyword>
<dbReference type="EMBL" id="NMQW01000011">
    <property type="protein sequence ID" value="OXM86947.1"/>
    <property type="molecule type" value="Genomic_DNA"/>
</dbReference>
<dbReference type="RefSeq" id="WP_094014206.1">
    <property type="nucleotide sequence ID" value="NZ_NMQW01000011.1"/>
</dbReference>
<dbReference type="SUPFAM" id="SSF161098">
    <property type="entry name" value="MetI-like"/>
    <property type="match status" value="1"/>
</dbReference>
<feature type="transmembrane region" description="Helical" evidence="7">
    <location>
        <begin position="184"/>
        <end position="207"/>
    </location>
</feature>
<feature type="transmembrane region" description="Helical" evidence="7">
    <location>
        <begin position="142"/>
        <end position="163"/>
    </location>
</feature>
<feature type="transmembrane region" description="Helical" evidence="7">
    <location>
        <begin position="258"/>
        <end position="278"/>
    </location>
</feature>
<dbReference type="Pfam" id="PF00528">
    <property type="entry name" value="BPD_transp_1"/>
    <property type="match status" value="1"/>
</dbReference>
<keyword evidence="5 7" id="KW-1133">Transmembrane helix</keyword>
<keyword evidence="10" id="KW-1185">Reference proteome</keyword>
<proteinExistence type="inferred from homology"/>
<keyword evidence="4 7" id="KW-0812">Transmembrane</keyword>
<keyword evidence="6 7" id="KW-0472">Membrane</keyword>